<feature type="signal peptide" evidence="12">
    <location>
        <begin position="1"/>
        <end position="42"/>
    </location>
</feature>
<evidence type="ECO:0000256" key="11">
    <source>
        <dbReference type="RuleBase" id="RU003357"/>
    </source>
</evidence>
<evidence type="ECO:0000256" key="9">
    <source>
        <dbReference type="ARBA" id="ARBA00023237"/>
    </source>
</evidence>
<dbReference type="PANTHER" id="PTHR32552">
    <property type="entry name" value="FERRICHROME IRON RECEPTOR-RELATED"/>
    <property type="match status" value="1"/>
</dbReference>
<reference evidence="16" key="2">
    <citation type="journal article" date="2003" name="Microbiol. Mol. Biol. Rev.">
        <title>Molecular basis of bacterial outer membrane permeability revisited.</title>
        <authorList>
            <person name="Nikaido H."/>
        </authorList>
    </citation>
    <scope>NUCLEOTIDE SEQUENCE</scope>
</reference>
<name>A0A9U5D0E4_9BURK</name>
<dbReference type="PANTHER" id="PTHR32552:SF82">
    <property type="entry name" value="FCUA PROTEIN"/>
    <property type="match status" value="1"/>
</dbReference>
<dbReference type="InterPro" id="IPR036942">
    <property type="entry name" value="Beta-barrel_TonB_sf"/>
</dbReference>
<keyword evidence="7 10" id="KW-0472">Membrane</keyword>
<dbReference type="RefSeq" id="WP_245591346.1">
    <property type="nucleotide sequence ID" value="NZ_AXWS01000013.1"/>
</dbReference>
<evidence type="ECO:0000256" key="2">
    <source>
        <dbReference type="ARBA" id="ARBA00009810"/>
    </source>
</evidence>
<evidence type="ECO:0000256" key="1">
    <source>
        <dbReference type="ARBA" id="ARBA00004571"/>
    </source>
</evidence>
<keyword evidence="12" id="KW-0732">Signal</keyword>
<evidence type="ECO:0000256" key="5">
    <source>
        <dbReference type="ARBA" id="ARBA00022692"/>
    </source>
</evidence>
<keyword evidence="9 10" id="KW-0998">Cell outer membrane</keyword>
<keyword evidence="4 10" id="KW-1134">Transmembrane beta strand</keyword>
<keyword evidence="15" id="KW-1185">Reference proteome</keyword>
<evidence type="ECO:0000259" key="13">
    <source>
        <dbReference type="Pfam" id="PF00593"/>
    </source>
</evidence>
<reference evidence="16" key="3">
    <citation type="journal article" date="2005" name="Trends Microbiol.">
        <title>TonB-dependent trans-envelope signalling: the exception or the rule?</title>
        <authorList>
            <person name="Koebnik R."/>
        </authorList>
    </citation>
    <scope>NUCLEOTIDE SEQUENCE</scope>
</reference>
<organism evidence="15 16">
    <name type="scientific">Derxia gummosa DSM 723</name>
    <dbReference type="NCBI Taxonomy" id="1121388"/>
    <lineage>
        <taxon>Bacteria</taxon>
        <taxon>Pseudomonadati</taxon>
        <taxon>Pseudomonadota</taxon>
        <taxon>Betaproteobacteria</taxon>
        <taxon>Burkholderiales</taxon>
        <taxon>Alcaligenaceae</taxon>
        <taxon>Derxia</taxon>
    </lineage>
</organism>
<feature type="domain" description="TonB-dependent receptor plug" evidence="14">
    <location>
        <begin position="92"/>
        <end position="191"/>
    </location>
</feature>
<keyword evidence="8 16" id="KW-0675">Receptor</keyword>
<dbReference type="Proteomes" id="UP000675920">
    <property type="component" value="Unplaced"/>
</dbReference>
<reference evidence="16" key="4">
    <citation type="journal article" date="2011" name="Biochem. Cell Biol.">
        <title>TonB or not TonB: is that the question?</title>
        <authorList>
            <person name="Krewulak K.D."/>
            <person name="Vogel H.J."/>
        </authorList>
    </citation>
    <scope>NUCLEOTIDE SEQUENCE</scope>
</reference>
<evidence type="ECO:0000313" key="16">
    <source>
        <dbReference type="RefSeq" id="WP_245591346.1"/>
    </source>
</evidence>
<evidence type="ECO:0000259" key="14">
    <source>
        <dbReference type="Pfam" id="PF07715"/>
    </source>
</evidence>
<dbReference type="AlphaFoldDB" id="A0A9U5D0E4"/>
<keyword evidence="3 10" id="KW-0813">Transport</keyword>
<sequence>MTPLFRPSAQPRAVLTSIALAARVVSASVVAGAALGAAPAMAQAATSDANAPVLPAVKVAARKESATDLPAAQAGGQVARGARVGLLGNLDVMDTPFNLTAYTAELIENQQARTLAEVFANDPSVRFTTSSGHAYENFRVRGFDVNAGDLAIDGLFGLAPVGHVPTEMFERVELLKGASALFTGMPPGGGVGGVVNLVPKRAGSEPLTRVTVGYQSEGQVGTSVDVGRRFGPDDSLGLRLNGAYSDGETSVDGQSKKRKFASAAFDYRNRDLVASLDAYYSKESFKGGTPAMYWFSTTTIPKAPKGSANQFPNAWGDLESKAAIARASYDFTPALSAFAAVGVMQHDYAGMINGTHARQIQANGNYTGRMVAQLGYTDSLSAEAGLRASVSTGAVAHEFVLQGSRLGQENGSGSNLSTYSSNIYDPVVWAMPALPLSSPKTSEVTLSSLALVDTMSMLSDRLRLIVGLRHQRVETTNYSSTTGLAVQPVYDKSALTPSVAVVVRPWAADVSLYANYVQGLSKGDSVTTVTPALIFAPYKTEQEEVGVKWNAAGFGNTASLFQITRPTLISHGSGGDISYSDGGEKRVRGLEWNTFGEVMPGLRLLGGATYTQGIQTRTTDDLYNGKAAVGAPRWQGNLGTEWDAPWLAGLTLTGRVTATSSQYLDSANTQRIAGWGVLDAGARYATRIDGRRVVLRLNVNNLSNRAYYSGSFSDSTPIATLGAARSVMTSASVDF</sequence>
<evidence type="ECO:0000256" key="7">
    <source>
        <dbReference type="ARBA" id="ARBA00023136"/>
    </source>
</evidence>
<reference evidence="16" key="5">
    <citation type="submission" date="2025-08" db="UniProtKB">
        <authorList>
            <consortium name="RefSeq"/>
        </authorList>
    </citation>
    <scope>IDENTIFICATION</scope>
</reference>
<evidence type="ECO:0000256" key="4">
    <source>
        <dbReference type="ARBA" id="ARBA00022452"/>
    </source>
</evidence>
<dbReference type="InterPro" id="IPR012910">
    <property type="entry name" value="Plug_dom"/>
</dbReference>
<evidence type="ECO:0000256" key="3">
    <source>
        <dbReference type="ARBA" id="ARBA00022448"/>
    </source>
</evidence>
<dbReference type="InterPro" id="IPR037066">
    <property type="entry name" value="Plug_dom_sf"/>
</dbReference>
<dbReference type="PROSITE" id="PS52016">
    <property type="entry name" value="TONB_DEPENDENT_REC_3"/>
    <property type="match status" value="1"/>
</dbReference>
<dbReference type="SUPFAM" id="SSF56935">
    <property type="entry name" value="Porins"/>
    <property type="match status" value="1"/>
</dbReference>
<proteinExistence type="inferred from homology"/>
<dbReference type="Pfam" id="PF07715">
    <property type="entry name" value="Plug"/>
    <property type="match status" value="1"/>
</dbReference>
<dbReference type="CDD" id="cd01347">
    <property type="entry name" value="ligand_gated_channel"/>
    <property type="match status" value="1"/>
</dbReference>
<dbReference type="Gene3D" id="2.170.130.10">
    <property type="entry name" value="TonB-dependent receptor, plug domain"/>
    <property type="match status" value="1"/>
</dbReference>
<evidence type="ECO:0000256" key="10">
    <source>
        <dbReference type="PROSITE-ProRule" id="PRU01360"/>
    </source>
</evidence>
<dbReference type="GO" id="GO:0015344">
    <property type="term" value="F:siderophore uptake transmembrane transporter activity"/>
    <property type="evidence" value="ECO:0007669"/>
    <property type="project" value="TreeGrafter"/>
</dbReference>
<evidence type="ECO:0000256" key="8">
    <source>
        <dbReference type="ARBA" id="ARBA00023170"/>
    </source>
</evidence>
<evidence type="ECO:0000256" key="6">
    <source>
        <dbReference type="ARBA" id="ARBA00023077"/>
    </source>
</evidence>
<dbReference type="GO" id="GO:0038023">
    <property type="term" value="F:signaling receptor activity"/>
    <property type="evidence" value="ECO:0007669"/>
    <property type="project" value="InterPro"/>
</dbReference>
<dbReference type="InterPro" id="IPR039426">
    <property type="entry name" value="TonB-dep_rcpt-like"/>
</dbReference>
<dbReference type="NCBIfam" id="TIGR01783">
    <property type="entry name" value="TonB-siderophor"/>
    <property type="match status" value="1"/>
</dbReference>
<dbReference type="Pfam" id="PF00593">
    <property type="entry name" value="TonB_dep_Rec_b-barrel"/>
    <property type="match status" value="1"/>
</dbReference>
<keyword evidence="6 11" id="KW-0798">TonB box</keyword>
<protein>
    <submittedName>
        <fullName evidence="16">TonB-dependent receptor</fullName>
    </submittedName>
</protein>
<dbReference type="GO" id="GO:0015891">
    <property type="term" value="P:siderophore transport"/>
    <property type="evidence" value="ECO:0007669"/>
    <property type="project" value="InterPro"/>
</dbReference>
<dbReference type="GO" id="GO:0009279">
    <property type="term" value="C:cell outer membrane"/>
    <property type="evidence" value="ECO:0007669"/>
    <property type="project" value="UniProtKB-SubCell"/>
</dbReference>
<dbReference type="InterPro" id="IPR000531">
    <property type="entry name" value="Beta-barrel_TonB"/>
</dbReference>
<comment type="subcellular location">
    <subcellularLocation>
        <location evidence="1 10">Cell outer membrane</location>
        <topology evidence="1 10">Multi-pass membrane protein</topology>
    </subcellularLocation>
</comment>
<reference evidence="16" key="1">
    <citation type="journal article" date="2002" name="Biochim. Biophys. Acta">
        <title>TonB-dependent receptors-structural perspectives.</title>
        <authorList>
            <person name="Ferguson A.D."/>
            <person name="Deisenhofer J."/>
        </authorList>
    </citation>
    <scope>NUCLEOTIDE SEQUENCE</scope>
</reference>
<dbReference type="Gene3D" id="2.40.170.20">
    <property type="entry name" value="TonB-dependent receptor, beta-barrel domain"/>
    <property type="match status" value="1"/>
</dbReference>
<evidence type="ECO:0000256" key="12">
    <source>
        <dbReference type="SAM" id="SignalP"/>
    </source>
</evidence>
<comment type="similarity">
    <text evidence="2 10 11">Belongs to the TonB-dependent receptor family.</text>
</comment>
<accession>A0A9U5D0E4</accession>
<keyword evidence="5 10" id="KW-0812">Transmembrane</keyword>
<dbReference type="InterPro" id="IPR010105">
    <property type="entry name" value="TonB_sidphr_rcpt"/>
</dbReference>
<evidence type="ECO:0000313" key="15">
    <source>
        <dbReference type="Proteomes" id="UP000675920"/>
    </source>
</evidence>
<feature type="chain" id="PRO_5040736626" evidence="12">
    <location>
        <begin position="43"/>
        <end position="735"/>
    </location>
</feature>
<feature type="domain" description="TonB-dependent receptor-like beta-barrel" evidence="13">
    <location>
        <begin position="283"/>
        <end position="702"/>
    </location>
</feature>